<evidence type="ECO:0000256" key="1">
    <source>
        <dbReference type="SAM" id="Phobius"/>
    </source>
</evidence>
<comment type="caution">
    <text evidence="2">The sequence shown here is derived from an EMBL/GenBank/DDBJ whole genome shotgun (WGS) entry which is preliminary data.</text>
</comment>
<dbReference type="Proteomes" id="UP000638648">
    <property type="component" value="Unassembled WGS sequence"/>
</dbReference>
<feature type="transmembrane region" description="Helical" evidence="1">
    <location>
        <begin position="73"/>
        <end position="93"/>
    </location>
</feature>
<reference evidence="2" key="1">
    <citation type="submission" date="2020-10" db="EMBL/GenBank/DDBJ databases">
        <title>Sequencing the genomes of 1000 actinobacteria strains.</title>
        <authorList>
            <person name="Klenk H.-P."/>
        </authorList>
    </citation>
    <scope>NUCLEOTIDE SEQUENCE</scope>
    <source>
        <strain evidence="2">DSM 45354</strain>
    </source>
</reference>
<organism evidence="2 3">
    <name type="scientific">Actinopolymorpha pittospori</name>
    <dbReference type="NCBI Taxonomy" id="648752"/>
    <lineage>
        <taxon>Bacteria</taxon>
        <taxon>Bacillati</taxon>
        <taxon>Actinomycetota</taxon>
        <taxon>Actinomycetes</taxon>
        <taxon>Propionibacteriales</taxon>
        <taxon>Actinopolymorphaceae</taxon>
        <taxon>Actinopolymorpha</taxon>
    </lineage>
</organism>
<feature type="transmembrane region" description="Helical" evidence="1">
    <location>
        <begin position="177"/>
        <end position="197"/>
    </location>
</feature>
<evidence type="ECO:0000313" key="2">
    <source>
        <dbReference type="EMBL" id="MBE1605455.1"/>
    </source>
</evidence>
<keyword evidence="1" id="KW-0472">Membrane</keyword>
<sequence>MTVRASSARAPIDDSDAVASAGRRHRGVLVLAAITALIVAGDLAVKGYHRYVQPVPGDVVIVLNVGSEANVAAWWNTTLLLAVACMGVVAMVLAGPGARPSRGSWLALIVAATCLSLDEAARIHERLGVPVQNWANDHGVRMPTFAWVLPGTLIAVVGVVCAVLWVRSLPRDLRIGLLGALAMYLTGALVVEAINGWTKRQGASAAYVLGTSFEETLEMGACLVALVVLSRAVALTRDRGTGGWSIRLREDLR</sequence>
<gene>
    <name evidence="2" type="ORF">HEB94_002303</name>
</gene>
<accession>A0A927MYE4</accession>
<feature type="transmembrane region" description="Helical" evidence="1">
    <location>
        <begin position="28"/>
        <end position="45"/>
    </location>
</feature>
<keyword evidence="3" id="KW-1185">Reference proteome</keyword>
<keyword evidence="1" id="KW-1133">Transmembrane helix</keyword>
<evidence type="ECO:0000313" key="3">
    <source>
        <dbReference type="Proteomes" id="UP000638648"/>
    </source>
</evidence>
<protein>
    <submittedName>
        <fullName evidence="2">Uncharacterized protein</fullName>
    </submittedName>
</protein>
<keyword evidence="1" id="KW-0812">Transmembrane</keyword>
<dbReference type="AlphaFoldDB" id="A0A927MYE4"/>
<name>A0A927MYE4_9ACTN</name>
<dbReference type="EMBL" id="JADBEM010000001">
    <property type="protein sequence ID" value="MBE1605455.1"/>
    <property type="molecule type" value="Genomic_DNA"/>
</dbReference>
<proteinExistence type="predicted"/>
<dbReference type="RefSeq" id="WP_202896264.1">
    <property type="nucleotide sequence ID" value="NZ_BAABJL010000006.1"/>
</dbReference>
<feature type="transmembrane region" description="Helical" evidence="1">
    <location>
        <begin position="144"/>
        <end position="165"/>
    </location>
</feature>